<dbReference type="GO" id="GO:0003677">
    <property type="term" value="F:DNA binding"/>
    <property type="evidence" value="ECO:0007669"/>
    <property type="project" value="UniProtKB-KW"/>
</dbReference>
<accession>A0AAN4RLC8</accession>
<evidence type="ECO:0000313" key="3">
    <source>
        <dbReference type="EMBL" id="GEQ48548.1"/>
    </source>
</evidence>
<keyword evidence="6" id="KW-1185">Reference proteome</keyword>
<sequence>MPDNVLISRIINLREANNWTQVELGRKLNLDKSTMNKIENGTRKVSTNELEKIADVFGVSTDYLLGREHKEYELPESKSQTVANHVGDNVSEDEMENILSYIEFIKQRNKKK</sequence>
<dbReference type="EMBL" id="BKBO01000004">
    <property type="protein sequence ID" value="GEQ48548.1"/>
    <property type="molecule type" value="Genomic_DNA"/>
</dbReference>
<evidence type="ECO:0000256" key="1">
    <source>
        <dbReference type="ARBA" id="ARBA00023125"/>
    </source>
</evidence>
<dbReference type="RefSeq" id="WP_202583498.1">
    <property type="nucleotide sequence ID" value="NZ_BKBO01000004.1"/>
</dbReference>
<keyword evidence="1" id="KW-0238">DNA-binding</keyword>
<dbReference type="Gene3D" id="1.10.260.40">
    <property type="entry name" value="lambda repressor-like DNA-binding domains"/>
    <property type="match status" value="1"/>
</dbReference>
<evidence type="ECO:0000259" key="2">
    <source>
        <dbReference type="PROSITE" id="PS50943"/>
    </source>
</evidence>
<feature type="domain" description="HTH cro/C1-type" evidence="2">
    <location>
        <begin position="10"/>
        <end position="64"/>
    </location>
</feature>
<dbReference type="CDD" id="cd00093">
    <property type="entry name" value="HTH_XRE"/>
    <property type="match status" value="1"/>
</dbReference>
<evidence type="ECO:0000313" key="6">
    <source>
        <dbReference type="Proteomes" id="UP000886607"/>
    </source>
</evidence>
<evidence type="ECO:0000313" key="5">
    <source>
        <dbReference type="Proteomes" id="UP000886597"/>
    </source>
</evidence>
<dbReference type="EMBL" id="BKBQ01000004">
    <property type="protein sequence ID" value="GEQ53508.1"/>
    <property type="molecule type" value="Genomic_DNA"/>
</dbReference>
<dbReference type="PROSITE" id="PS50943">
    <property type="entry name" value="HTH_CROC1"/>
    <property type="match status" value="1"/>
</dbReference>
<dbReference type="InterPro" id="IPR001387">
    <property type="entry name" value="Cro/C1-type_HTH"/>
</dbReference>
<dbReference type="InterPro" id="IPR010982">
    <property type="entry name" value="Lambda_DNA-bd_dom_sf"/>
</dbReference>
<dbReference type="PANTHER" id="PTHR46558:SF14">
    <property type="entry name" value="HTH-TYPE TRANSCRIPTIONAL REGULATOR ANSR"/>
    <property type="match status" value="1"/>
</dbReference>
<comment type="caution">
    <text evidence="4">The sequence shown here is derived from an EMBL/GenBank/DDBJ whole genome shotgun (WGS) entry which is preliminary data.</text>
</comment>
<dbReference type="SMART" id="SM00530">
    <property type="entry name" value="HTH_XRE"/>
    <property type="match status" value="1"/>
</dbReference>
<dbReference type="Pfam" id="PF01381">
    <property type="entry name" value="HTH_3"/>
    <property type="match status" value="1"/>
</dbReference>
<protein>
    <submittedName>
        <fullName evidence="4">Cro/Cl family transcriptional regulator</fullName>
    </submittedName>
</protein>
<dbReference type="PANTHER" id="PTHR46558">
    <property type="entry name" value="TRACRIPTIONAL REGULATORY PROTEIN-RELATED-RELATED"/>
    <property type="match status" value="1"/>
</dbReference>
<organism evidence="4 5">
    <name type="scientific">Tetragenococcus koreensis</name>
    <dbReference type="NCBI Taxonomy" id="290335"/>
    <lineage>
        <taxon>Bacteria</taxon>
        <taxon>Bacillati</taxon>
        <taxon>Bacillota</taxon>
        <taxon>Bacilli</taxon>
        <taxon>Lactobacillales</taxon>
        <taxon>Enterococcaceae</taxon>
        <taxon>Tetragenococcus</taxon>
    </lineage>
</organism>
<reference evidence="4" key="2">
    <citation type="journal article" date="2020" name="Int. Dairy J.">
        <title>Lactic acid bacterial diversity in Brie cheese focusing on salt concentration and pH of isolation medium and characterisation of halophilic and alkaliphilic lactic acid bacterial isolates.</title>
        <authorList>
            <person name="Unno R."/>
            <person name="Matsutani M."/>
            <person name="Suzuki T."/>
            <person name="Kodama K."/>
            <person name="Matsushita H."/>
            <person name="Yamasato K."/>
            <person name="Koizumi Y."/>
            <person name="Ishikawa M."/>
        </authorList>
    </citation>
    <scope>NUCLEOTIDE SEQUENCE</scope>
    <source>
        <strain evidence="4">7C1</strain>
        <strain evidence="3">8C4</strain>
    </source>
</reference>
<reference evidence="4" key="1">
    <citation type="submission" date="2019-08" db="EMBL/GenBank/DDBJ databases">
        <authorList>
            <person name="Ishikawa M."/>
            <person name="Suzuki T."/>
            <person name="Matsutani M."/>
        </authorList>
    </citation>
    <scope>NUCLEOTIDE SEQUENCE</scope>
    <source>
        <strain evidence="4">7C1</strain>
        <strain evidence="3">8C4</strain>
    </source>
</reference>
<dbReference type="Proteomes" id="UP000886607">
    <property type="component" value="Unassembled WGS sequence"/>
</dbReference>
<evidence type="ECO:0000313" key="4">
    <source>
        <dbReference type="EMBL" id="GEQ53508.1"/>
    </source>
</evidence>
<proteinExistence type="predicted"/>
<dbReference type="Proteomes" id="UP000886597">
    <property type="component" value="Unassembled WGS sequence"/>
</dbReference>
<name>A0AAN4RLC8_9ENTE</name>
<gene>
    <name evidence="3" type="ORF">TK11N_04000</name>
    <name evidence="4" type="ORF">TK2N_03520</name>
</gene>
<dbReference type="SUPFAM" id="SSF47413">
    <property type="entry name" value="lambda repressor-like DNA-binding domains"/>
    <property type="match status" value="1"/>
</dbReference>
<dbReference type="AlphaFoldDB" id="A0AAN4RLC8"/>